<evidence type="ECO:0000313" key="7">
    <source>
        <dbReference type="EMBL" id="MCC2198337.1"/>
    </source>
</evidence>
<comment type="caution">
    <text evidence="7">The sequence shown here is derived from an EMBL/GenBank/DDBJ whole genome shotgun (WGS) entry which is preliminary data.</text>
</comment>
<comment type="similarity">
    <text evidence="3">Belongs to the AIR carboxylase family. Class I subfamily.</text>
</comment>
<dbReference type="EC" id="5.4.99.18" evidence="3 4"/>
<dbReference type="PANTHER" id="PTHR23046:SF2">
    <property type="entry name" value="PHOSPHORIBOSYLAMINOIMIDAZOLE CARBOXYLASE"/>
    <property type="match status" value="1"/>
</dbReference>
<keyword evidence="2 3" id="KW-0413">Isomerase</keyword>
<dbReference type="InterPro" id="IPR024694">
    <property type="entry name" value="PurE_prokaryotes"/>
</dbReference>
<evidence type="ECO:0000256" key="1">
    <source>
        <dbReference type="ARBA" id="ARBA00022755"/>
    </source>
</evidence>
<dbReference type="PANTHER" id="PTHR23046">
    <property type="entry name" value="PHOSPHORIBOSYLAMINOIMIDAZOLE CARBOXYLASE CATALYTIC SUBUNIT"/>
    <property type="match status" value="1"/>
</dbReference>
<feature type="domain" description="PurE" evidence="6">
    <location>
        <begin position="3"/>
        <end position="152"/>
    </location>
</feature>
<dbReference type="GO" id="GO:0004638">
    <property type="term" value="F:phosphoribosylaminoimidazole carboxylase activity"/>
    <property type="evidence" value="ECO:0007669"/>
    <property type="project" value="UniProtKB-EC"/>
</dbReference>
<keyword evidence="1 3" id="KW-0658">Purine biosynthesis</keyword>
<comment type="function">
    <text evidence="3 4">Catalyzes the conversion of N5-carboxyaminoimidazole ribonucleotide (N5-CAIR) to 4-carboxy-5-aminoimidazole ribonucleotide (CAIR).</text>
</comment>
<evidence type="ECO:0000256" key="4">
    <source>
        <dbReference type="PIRNR" id="PIRNR001338"/>
    </source>
</evidence>
<dbReference type="RefSeq" id="WP_227619924.1">
    <property type="nucleotide sequence ID" value="NZ_JAJEQL010000001.1"/>
</dbReference>
<sequence length="166" mass="17069">MIRKVAVIMGSDSDWPVVKGACAQLKALDIPFEAHILSAHRTPAEAADFAKKAKADGFGVILCAAGMAAHLAGAFAANTTLPVIGIPMKGGAMDGLDALLATVQMPSGIPVATVALNGAKNAAWLAAEILALGDEALAGRLEAERTAMAQQIAAKEEKLQKEIEEL</sequence>
<dbReference type="Gene3D" id="3.40.50.1970">
    <property type="match status" value="1"/>
</dbReference>
<dbReference type="InterPro" id="IPR000031">
    <property type="entry name" value="PurE_dom"/>
</dbReference>
<dbReference type="EMBL" id="JAJEQL010000001">
    <property type="protein sequence ID" value="MCC2198337.1"/>
    <property type="molecule type" value="Genomic_DNA"/>
</dbReference>
<feature type="coiled-coil region" evidence="5">
    <location>
        <begin position="138"/>
        <end position="165"/>
    </location>
</feature>
<dbReference type="Pfam" id="PF00731">
    <property type="entry name" value="AIRC"/>
    <property type="match status" value="1"/>
</dbReference>
<dbReference type="SMART" id="SM01001">
    <property type="entry name" value="AIRC"/>
    <property type="match status" value="1"/>
</dbReference>
<evidence type="ECO:0000256" key="2">
    <source>
        <dbReference type="ARBA" id="ARBA00023235"/>
    </source>
</evidence>
<dbReference type="InterPro" id="IPR033747">
    <property type="entry name" value="PurE_ClassI"/>
</dbReference>
<dbReference type="Proteomes" id="UP001430637">
    <property type="component" value="Unassembled WGS sequence"/>
</dbReference>
<organism evidence="7 8">
    <name type="scientific">Faecalibacterium butyricigenerans</name>
    <dbReference type="NCBI Taxonomy" id="1851427"/>
    <lineage>
        <taxon>Bacteria</taxon>
        <taxon>Bacillati</taxon>
        <taxon>Bacillota</taxon>
        <taxon>Clostridia</taxon>
        <taxon>Eubacteriales</taxon>
        <taxon>Oscillospiraceae</taxon>
        <taxon>Faecalibacterium</taxon>
    </lineage>
</organism>
<evidence type="ECO:0000259" key="6">
    <source>
        <dbReference type="SMART" id="SM01001"/>
    </source>
</evidence>
<dbReference type="GO" id="GO:0034023">
    <property type="term" value="F:5-(carboxyamino)imidazole ribonucleotide mutase activity"/>
    <property type="evidence" value="ECO:0007669"/>
    <property type="project" value="UniProtKB-EC"/>
</dbReference>
<gene>
    <name evidence="3 7" type="primary">purE</name>
    <name evidence="7" type="ORF">LKD23_00900</name>
</gene>
<dbReference type="PIRSF" id="PIRSF001338">
    <property type="entry name" value="AIR_carboxylase"/>
    <property type="match status" value="1"/>
</dbReference>
<feature type="binding site" evidence="3">
    <location>
        <position position="11"/>
    </location>
    <ligand>
        <name>substrate</name>
    </ligand>
</feature>
<name>A0ABS8F527_9FIRM</name>
<reference evidence="7" key="1">
    <citation type="submission" date="2021-10" db="EMBL/GenBank/DDBJ databases">
        <title>Anaerobic single-cell dispensing facilitates the cultivation of human gut bacteria.</title>
        <authorList>
            <person name="Afrizal A."/>
        </authorList>
    </citation>
    <scope>NUCLEOTIDE SEQUENCE</scope>
    <source>
        <strain evidence="7">CLA-AA-H233</strain>
    </source>
</reference>
<dbReference type="HAMAP" id="MF_01929">
    <property type="entry name" value="PurE_classI"/>
    <property type="match status" value="1"/>
</dbReference>
<keyword evidence="7" id="KW-0456">Lyase</keyword>
<evidence type="ECO:0000256" key="5">
    <source>
        <dbReference type="SAM" id="Coils"/>
    </source>
</evidence>
<dbReference type="SUPFAM" id="SSF52255">
    <property type="entry name" value="N5-CAIR mutase (phosphoribosylaminoimidazole carboxylase, PurE)"/>
    <property type="match status" value="1"/>
</dbReference>
<keyword evidence="8" id="KW-1185">Reference proteome</keyword>
<feature type="binding site" evidence="3">
    <location>
        <position position="14"/>
    </location>
    <ligand>
        <name>substrate</name>
    </ligand>
</feature>
<comment type="catalytic activity">
    <reaction evidence="3 4">
        <text>5-carboxyamino-1-(5-phospho-D-ribosyl)imidazole + H(+) = 5-amino-1-(5-phospho-D-ribosyl)imidazole-4-carboxylate</text>
        <dbReference type="Rhea" id="RHEA:13193"/>
        <dbReference type="ChEBI" id="CHEBI:15378"/>
        <dbReference type="ChEBI" id="CHEBI:58730"/>
        <dbReference type="ChEBI" id="CHEBI:77657"/>
        <dbReference type="EC" id="5.4.99.18"/>
    </reaction>
</comment>
<feature type="binding site" evidence="3">
    <location>
        <position position="41"/>
    </location>
    <ligand>
        <name>substrate</name>
    </ligand>
</feature>
<accession>A0ABS8F527</accession>
<dbReference type="NCBIfam" id="TIGR01162">
    <property type="entry name" value="purE"/>
    <property type="match status" value="1"/>
</dbReference>
<keyword evidence="5" id="KW-0175">Coiled coil</keyword>
<evidence type="ECO:0000313" key="8">
    <source>
        <dbReference type="Proteomes" id="UP001430637"/>
    </source>
</evidence>
<evidence type="ECO:0000256" key="3">
    <source>
        <dbReference type="HAMAP-Rule" id="MF_01929"/>
    </source>
</evidence>
<protein>
    <recommendedName>
        <fullName evidence="3 4">N5-carboxyaminoimidazole ribonucleotide mutase</fullName>
        <shortName evidence="3 4">N5-CAIR mutase</shortName>
        <ecNumber evidence="3 4">5.4.99.18</ecNumber>
    </recommendedName>
    <alternativeName>
        <fullName evidence="3">5-(carboxyamino)imidazole ribonucleotide mutase</fullName>
    </alternativeName>
</protein>
<proteinExistence type="inferred from homology"/>
<comment type="pathway">
    <text evidence="3 4">Purine metabolism; IMP biosynthesis via de novo pathway; 5-amino-1-(5-phospho-D-ribosyl)imidazole-4-carboxylate from 5-amino-1-(5-phospho-D-ribosyl)imidazole (N5-CAIR route): step 2/2.</text>
</comment>